<dbReference type="Proteomes" id="UP000780801">
    <property type="component" value="Unassembled WGS sequence"/>
</dbReference>
<dbReference type="EMBL" id="JAABOA010000046">
    <property type="protein sequence ID" value="KAF9586310.1"/>
    <property type="molecule type" value="Genomic_DNA"/>
</dbReference>
<name>A0A9P6G4Y5_9FUNG</name>
<feature type="region of interest" description="Disordered" evidence="1">
    <location>
        <begin position="1"/>
        <end position="20"/>
    </location>
</feature>
<evidence type="ECO:0000313" key="2">
    <source>
        <dbReference type="EMBL" id="KAF9586310.1"/>
    </source>
</evidence>
<accession>A0A9P6G4Y5</accession>
<sequence>MRRRIARSTQSSSEAQASQPKAPSALIKTVFLSGSKCYAMWEHPMVTLYLGYLKENIEAVASDSEASQMILDCVQQAVREASSIKRRAQELIGLYIQEMVSSAPKTLLQFLTKQTSRFSTSFVHASHPTDCLRRTIATTVLRMVKMKATRQSS</sequence>
<proteinExistence type="predicted"/>
<evidence type="ECO:0000256" key="1">
    <source>
        <dbReference type="SAM" id="MobiDB-lite"/>
    </source>
</evidence>
<dbReference type="AlphaFoldDB" id="A0A9P6G4Y5"/>
<keyword evidence="3" id="KW-1185">Reference proteome</keyword>
<evidence type="ECO:0000313" key="3">
    <source>
        <dbReference type="Proteomes" id="UP000780801"/>
    </source>
</evidence>
<organism evidence="2 3">
    <name type="scientific">Lunasporangiospora selenospora</name>
    <dbReference type="NCBI Taxonomy" id="979761"/>
    <lineage>
        <taxon>Eukaryota</taxon>
        <taxon>Fungi</taxon>
        <taxon>Fungi incertae sedis</taxon>
        <taxon>Mucoromycota</taxon>
        <taxon>Mortierellomycotina</taxon>
        <taxon>Mortierellomycetes</taxon>
        <taxon>Mortierellales</taxon>
        <taxon>Mortierellaceae</taxon>
        <taxon>Lunasporangiospora</taxon>
    </lineage>
</organism>
<reference evidence="2" key="1">
    <citation type="journal article" date="2020" name="Fungal Divers.">
        <title>Resolving the Mortierellaceae phylogeny through synthesis of multi-gene phylogenetics and phylogenomics.</title>
        <authorList>
            <person name="Vandepol N."/>
            <person name="Liber J."/>
            <person name="Desiro A."/>
            <person name="Na H."/>
            <person name="Kennedy M."/>
            <person name="Barry K."/>
            <person name="Grigoriev I.V."/>
            <person name="Miller A.N."/>
            <person name="O'Donnell K."/>
            <person name="Stajich J.E."/>
            <person name="Bonito G."/>
        </authorList>
    </citation>
    <scope>NUCLEOTIDE SEQUENCE</scope>
    <source>
        <strain evidence="2">KOD1015</strain>
    </source>
</reference>
<dbReference type="OrthoDB" id="2438613at2759"/>
<feature type="compositionally biased region" description="Low complexity" evidence="1">
    <location>
        <begin position="7"/>
        <end position="20"/>
    </location>
</feature>
<comment type="caution">
    <text evidence="2">The sequence shown here is derived from an EMBL/GenBank/DDBJ whole genome shotgun (WGS) entry which is preliminary data.</text>
</comment>
<protein>
    <submittedName>
        <fullName evidence="2">Uncharacterized protein</fullName>
    </submittedName>
</protein>
<gene>
    <name evidence="2" type="ORF">BGW38_007057</name>
</gene>